<evidence type="ECO:0000256" key="1">
    <source>
        <dbReference type="ARBA" id="ARBA00001946"/>
    </source>
</evidence>
<dbReference type="InterPro" id="IPR052155">
    <property type="entry name" value="Biofilm_reg_signaling"/>
</dbReference>
<dbReference type="GO" id="GO:0007165">
    <property type="term" value="P:signal transduction"/>
    <property type="evidence" value="ECO:0007669"/>
    <property type="project" value="UniProtKB-ARBA"/>
</dbReference>
<dbReference type="STRING" id="1524254.PHACT_04665"/>
<evidence type="ECO:0000259" key="8">
    <source>
        <dbReference type="PROSITE" id="PS50839"/>
    </source>
</evidence>
<dbReference type="SMART" id="SM01079">
    <property type="entry name" value="CHASE"/>
    <property type="match status" value="1"/>
</dbReference>
<reference evidence="11" key="1">
    <citation type="submission" date="2016-07" db="EMBL/GenBank/DDBJ databases">
        <authorList>
            <person name="Florea S."/>
            <person name="Webb J.S."/>
            <person name="Jaromczyk J."/>
            <person name="Schardl C.L."/>
        </authorList>
    </citation>
    <scope>NUCLEOTIDE SEQUENCE [LARGE SCALE GENOMIC DNA]</scope>
    <source>
        <strain evidence="11">KCTC 42131</strain>
    </source>
</reference>
<evidence type="ECO:0000256" key="4">
    <source>
        <dbReference type="ARBA" id="ARBA00022989"/>
    </source>
</evidence>
<accession>A0A1E8CJA3</accession>
<evidence type="ECO:0000259" key="9">
    <source>
        <dbReference type="PROSITE" id="PS50887"/>
    </source>
</evidence>
<feature type="domain" description="CHASE" evidence="8">
    <location>
        <begin position="53"/>
        <end position="270"/>
    </location>
</feature>
<evidence type="ECO:0000313" key="10">
    <source>
        <dbReference type="EMBL" id="OFE12513.1"/>
    </source>
</evidence>
<evidence type="ECO:0000259" key="7">
    <source>
        <dbReference type="PROSITE" id="PS50113"/>
    </source>
</evidence>
<dbReference type="PROSITE" id="PS50887">
    <property type="entry name" value="GGDEF"/>
    <property type="match status" value="1"/>
</dbReference>
<feature type="domain" description="PAC" evidence="7">
    <location>
        <begin position="532"/>
        <end position="584"/>
    </location>
</feature>
<evidence type="ECO:0000256" key="5">
    <source>
        <dbReference type="ARBA" id="ARBA00023136"/>
    </source>
</evidence>
<keyword evidence="3" id="KW-0812">Transmembrane</keyword>
<keyword evidence="5" id="KW-0472">Membrane</keyword>
<dbReference type="NCBIfam" id="TIGR00254">
    <property type="entry name" value="GGDEF"/>
    <property type="match status" value="1"/>
</dbReference>
<evidence type="ECO:0000256" key="3">
    <source>
        <dbReference type="ARBA" id="ARBA00022692"/>
    </source>
</evidence>
<dbReference type="InterPro" id="IPR029787">
    <property type="entry name" value="Nucleotide_cyclase"/>
</dbReference>
<dbReference type="InterPro" id="IPR035965">
    <property type="entry name" value="PAS-like_dom_sf"/>
</dbReference>
<evidence type="ECO:0000259" key="6">
    <source>
        <dbReference type="PROSITE" id="PS50112"/>
    </source>
</evidence>
<dbReference type="NCBIfam" id="TIGR00229">
    <property type="entry name" value="sensory_box"/>
    <property type="match status" value="2"/>
</dbReference>
<dbReference type="Pfam" id="PF03924">
    <property type="entry name" value="CHASE"/>
    <property type="match status" value="1"/>
</dbReference>
<dbReference type="Gene3D" id="3.30.70.270">
    <property type="match status" value="1"/>
</dbReference>
<organism evidence="10 11">
    <name type="scientific">Pseudohongiella acticola</name>
    <dbReference type="NCBI Taxonomy" id="1524254"/>
    <lineage>
        <taxon>Bacteria</taxon>
        <taxon>Pseudomonadati</taxon>
        <taxon>Pseudomonadota</taxon>
        <taxon>Gammaproteobacteria</taxon>
        <taxon>Pseudomonadales</taxon>
        <taxon>Pseudohongiellaceae</taxon>
        <taxon>Pseudohongiella</taxon>
    </lineage>
</organism>
<feature type="domain" description="GGDEF" evidence="9">
    <location>
        <begin position="616"/>
        <end position="750"/>
    </location>
</feature>
<dbReference type="InterPro" id="IPR013655">
    <property type="entry name" value="PAS_fold_3"/>
</dbReference>
<comment type="cofactor">
    <cofactor evidence="1">
        <name>Mg(2+)</name>
        <dbReference type="ChEBI" id="CHEBI:18420"/>
    </cofactor>
</comment>
<dbReference type="GO" id="GO:0003824">
    <property type="term" value="F:catalytic activity"/>
    <property type="evidence" value="ECO:0007669"/>
    <property type="project" value="UniProtKB-ARBA"/>
</dbReference>
<dbReference type="PANTHER" id="PTHR44757">
    <property type="entry name" value="DIGUANYLATE CYCLASE DGCP"/>
    <property type="match status" value="1"/>
</dbReference>
<dbReference type="PROSITE" id="PS50113">
    <property type="entry name" value="PAC"/>
    <property type="match status" value="2"/>
</dbReference>
<dbReference type="Gene3D" id="3.30.450.350">
    <property type="entry name" value="CHASE domain"/>
    <property type="match status" value="1"/>
</dbReference>
<proteinExistence type="predicted"/>
<dbReference type="InterPro" id="IPR000160">
    <property type="entry name" value="GGDEF_dom"/>
</dbReference>
<dbReference type="SUPFAM" id="SSF55785">
    <property type="entry name" value="PYP-like sensor domain (PAS domain)"/>
    <property type="match status" value="2"/>
</dbReference>
<evidence type="ECO:0000256" key="2">
    <source>
        <dbReference type="ARBA" id="ARBA00004370"/>
    </source>
</evidence>
<dbReference type="InterPro" id="IPR000700">
    <property type="entry name" value="PAS-assoc_C"/>
</dbReference>
<comment type="subcellular location">
    <subcellularLocation>
        <location evidence="2">Membrane</location>
    </subcellularLocation>
</comment>
<dbReference type="Gene3D" id="3.30.450.20">
    <property type="entry name" value="PAS domain"/>
    <property type="match status" value="2"/>
</dbReference>
<dbReference type="SMART" id="SM00086">
    <property type="entry name" value="PAC"/>
    <property type="match status" value="2"/>
</dbReference>
<dbReference type="SMART" id="SM00267">
    <property type="entry name" value="GGDEF"/>
    <property type="match status" value="1"/>
</dbReference>
<dbReference type="Pfam" id="PF08447">
    <property type="entry name" value="PAS_3"/>
    <property type="match status" value="2"/>
</dbReference>
<name>A0A1E8CJA3_9GAMM</name>
<keyword evidence="11" id="KW-1185">Reference proteome</keyword>
<dbReference type="PANTHER" id="PTHR44757:SF2">
    <property type="entry name" value="BIOFILM ARCHITECTURE MAINTENANCE PROTEIN MBAA"/>
    <property type="match status" value="1"/>
</dbReference>
<dbReference type="InterPro" id="IPR042240">
    <property type="entry name" value="CHASE_sf"/>
</dbReference>
<dbReference type="SMART" id="SM00091">
    <property type="entry name" value="PAS"/>
    <property type="match status" value="2"/>
</dbReference>
<dbReference type="InterPro" id="IPR000014">
    <property type="entry name" value="PAS"/>
</dbReference>
<dbReference type="GO" id="GO:0016020">
    <property type="term" value="C:membrane"/>
    <property type="evidence" value="ECO:0007669"/>
    <property type="project" value="UniProtKB-SubCell"/>
</dbReference>
<sequence length="753" mass="85264">MLTSLAWRNAVSVVNDEDQDRFFDATSESLELIQERMAIYGQVLRGVKGLFIASDDVSREEFRSYTNELNLEENYPGILGIAYALNIAPDQLDQHITNVRTSGFPDYTVAPSGDRDQYSAIVYIEPFSGNNLNAFGFDMYSEPVRREAMDRARVSGELALSGKVSLVQDVDRGPIAGVLLYLPLYQGEINDAEINVDELLGWVYAPFSMDILMQGIQLDESPVALGLYDGADINSDAQLYATSNETLEATGLPFLRTEQIEFAQRTWTVRFSADSSFIQPHENTEPGLVLFIGTLFTALMALLTWALSTSRERAEVRAEVMNQELSETEFRWKSALSGAGHGVWDWNNVTNEVNFNTEWKSMLGFADDEIRNDFSEWERLVHPDDRPRAEAAIADFISGKSDNYSVEHRLKTRDDQWRWILTRGAIVSWTQDGKPARTIGTHTDIDRLKTLELALSESDQRFRGSFESAAVGMALVGLAGEWLKVNQALLDMLQYEESELLQLTFQDITHPDDLELDLEHLEALTAGKIPRYQMEKRYFCKDGSLIWIVLSASMVTDNKGQPQHYVSQIENITERKRLEKRVAHQASHDELTALPNRRLLQERLNHTLALSRRHKRSFALMFIDVDHFKQVNDEYGHDVGDDLLKWIADKLSAVVRNSDTLARQGGDEFVLLLSEISAPEDAALVARKVFRAIREEFDSDLLQLKVSLSVGIAIYDPGSPDTAEDLLRKADTALYQVKRAGRNDFRLYQEDSE</sequence>
<keyword evidence="4" id="KW-1133">Transmembrane helix</keyword>
<dbReference type="PROSITE" id="PS50839">
    <property type="entry name" value="CHASE"/>
    <property type="match status" value="1"/>
</dbReference>
<feature type="domain" description="PAC" evidence="7">
    <location>
        <begin position="404"/>
        <end position="457"/>
    </location>
</feature>
<evidence type="ECO:0000313" key="11">
    <source>
        <dbReference type="Proteomes" id="UP000175669"/>
    </source>
</evidence>
<dbReference type="SUPFAM" id="SSF55073">
    <property type="entry name" value="Nucleotide cyclase"/>
    <property type="match status" value="1"/>
</dbReference>
<dbReference type="FunFam" id="3.30.70.270:FF:000001">
    <property type="entry name" value="Diguanylate cyclase domain protein"/>
    <property type="match status" value="1"/>
</dbReference>
<dbReference type="Proteomes" id="UP000175669">
    <property type="component" value="Unassembled WGS sequence"/>
</dbReference>
<dbReference type="CDD" id="cd01949">
    <property type="entry name" value="GGDEF"/>
    <property type="match status" value="1"/>
</dbReference>
<dbReference type="PROSITE" id="PS50112">
    <property type="entry name" value="PAS"/>
    <property type="match status" value="1"/>
</dbReference>
<protein>
    <recommendedName>
        <fullName evidence="12">Diguanylate cyclase</fullName>
    </recommendedName>
</protein>
<dbReference type="InterPro" id="IPR043128">
    <property type="entry name" value="Rev_trsase/Diguanyl_cyclase"/>
</dbReference>
<dbReference type="InterPro" id="IPR001610">
    <property type="entry name" value="PAC"/>
</dbReference>
<gene>
    <name evidence="10" type="ORF">PHACT_04665</name>
</gene>
<dbReference type="Pfam" id="PF00990">
    <property type="entry name" value="GGDEF"/>
    <property type="match status" value="1"/>
</dbReference>
<feature type="domain" description="PAS" evidence="6">
    <location>
        <begin position="458"/>
        <end position="528"/>
    </location>
</feature>
<dbReference type="AlphaFoldDB" id="A0A1E8CJA3"/>
<dbReference type="EMBL" id="MASR01000001">
    <property type="protein sequence ID" value="OFE12513.1"/>
    <property type="molecule type" value="Genomic_DNA"/>
</dbReference>
<dbReference type="CDD" id="cd00130">
    <property type="entry name" value="PAS"/>
    <property type="match status" value="2"/>
</dbReference>
<evidence type="ECO:0008006" key="12">
    <source>
        <dbReference type="Google" id="ProtNLM"/>
    </source>
</evidence>
<comment type="caution">
    <text evidence="10">The sequence shown here is derived from an EMBL/GenBank/DDBJ whole genome shotgun (WGS) entry which is preliminary data.</text>
</comment>
<dbReference type="InterPro" id="IPR006189">
    <property type="entry name" value="CHASE_dom"/>
</dbReference>